<keyword evidence="10" id="KW-1185">Reference proteome</keyword>
<keyword evidence="6 8" id="KW-1133">Transmembrane helix</keyword>
<dbReference type="Proteomes" id="UP000027997">
    <property type="component" value="Unassembled WGS sequence"/>
</dbReference>
<evidence type="ECO:0000256" key="4">
    <source>
        <dbReference type="ARBA" id="ARBA00022475"/>
    </source>
</evidence>
<dbReference type="eggNOG" id="COG0730">
    <property type="taxonomic scope" value="Bacteria"/>
</dbReference>
<evidence type="ECO:0000256" key="6">
    <source>
        <dbReference type="ARBA" id="ARBA00022989"/>
    </source>
</evidence>
<comment type="subcellular location">
    <subcellularLocation>
        <location evidence="1 8">Cell membrane</location>
        <topology evidence="1 8">Multi-pass membrane protein</topology>
    </subcellularLocation>
</comment>
<keyword evidence="3" id="KW-0813">Transport</keyword>
<organism evidence="9 10">
    <name type="scientific">Endozoicomonas elysicola</name>
    <dbReference type="NCBI Taxonomy" id="305900"/>
    <lineage>
        <taxon>Bacteria</taxon>
        <taxon>Pseudomonadati</taxon>
        <taxon>Pseudomonadota</taxon>
        <taxon>Gammaproteobacteria</taxon>
        <taxon>Oceanospirillales</taxon>
        <taxon>Endozoicomonadaceae</taxon>
        <taxon>Endozoicomonas</taxon>
    </lineage>
</organism>
<accession>A0A081K9Q3</accession>
<evidence type="ECO:0000313" key="9">
    <source>
        <dbReference type="EMBL" id="KEI70879.1"/>
    </source>
</evidence>
<evidence type="ECO:0000256" key="2">
    <source>
        <dbReference type="ARBA" id="ARBA00009142"/>
    </source>
</evidence>
<comment type="caution">
    <text evidence="9">The sequence shown here is derived from an EMBL/GenBank/DDBJ whole genome shotgun (WGS) entry which is preliminary data.</text>
</comment>
<feature type="transmembrane region" description="Helical" evidence="8">
    <location>
        <begin position="80"/>
        <end position="97"/>
    </location>
</feature>
<dbReference type="GO" id="GO:0005886">
    <property type="term" value="C:plasma membrane"/>
    <property type="evidence" value="ECO:0007669"/>
    <property type="project" value="UniProtKB-SubCell"/>
</dbReference>
<dbReference type="STRING" id="305900.GV64_09105"/>
<evidence type="ECO:0000256" key="8">
    <source>
        <dbReference type="RuleBase" id="RU363041"/>
    </source>
</evidence>
<protein>
    <recommendedName>
        <fullName evidence="8">Probable membrane transporter protein</fullName>
    </recommendedName>
</protein>
<evidence type="ECO:0000256" key="5">
    <source>
        <dbReference type="ARBA" id="ARBA00022692"/>
    </source>
</evidence>
<feature type="transmembrane region" description="Helical" evidence="8">
    <location>
        <begin position="133"/>
        <end position="153"/>
    </location>
</feature>
<evidence type="ECO:0000256" key="3">
    <source>
        <dbReference type="ARBA" id="ARBA00022448"/>
    </source>
</evidence>
<dbReference type="PANTHER" id="PTHR30269:SF0">
    <property type="entry name" value="MEMBRANE TRANSPORTER PROTEIN YFCA-RELATED"/>
    <property type="match status" value="1"/>
</dbReference>
<name>A0A081K9Q3_9GAMM</name>
<feature type="transmembrane region" description="Helical" evidence="8">
    <location>
        <begin position="191"/>
        <end position="212"/>
    </location>
</feature>
<dbReference type="PANTHER" id="PTHR30269">
    <property type="entry name" value="TRANSMEMBRANE PROTEIN YFCA"/>
    <property type="match status" value="1"/>
</dbReference>
<dbReference type="EMBL" id="JOJP01000001">
    <property type="protein sequence ID" value="KEI70879.1"/>
    <property type="molecule type" value="Genomic_DNA"/>
</dbReference>
<dbReference type="InterPro" id="IPR002781">
    <property type="entry name" value="TM_pro_TauE-like"/>
</dbReference>
<dbReference type="Pfam" id="PF01925">
    <property type="entry name" value="TauE"/>
    <property type="match status" value="1"/>
</dbReference>
<evidence type="ECO:0000256" key="7">
    <source>
        <dbReference type="ARBA" id="ARBA00023136"/>
    </source>
</evidence>
<feature type="transmembrane region" description="Helical" evidence="8">
    <location>
        <begin position="103"/>
        <end position="121"/>
    </location>
</feature>
<dbReference type="AlphaFoldDB" id="A0A081K9Q3"/>
<proteinExistence type="inferred from homology"/>
<keyword evidence="7 8" id="KW-0472">Membrane</keyword>
<sequence length="258" mass="27153">MDATITLELVILLFAVATAAGFVDSIAGGGGLIAMPALLAAGLSPVQALATNKLQGTGGTLSASFYFISKGAVNLRKMRLAIVMTFIGSMLGTLLVQKIDAGVLEQAIPFLLIGIVLYFLFSPRLNSDQSRQVISLSVFSFTAAVVIGFYDGFFGPGTGSFFTIAFVSLLGYSITSATAHTKLLNCISNIASLLFFIIGGHVVWTVGLVMMLGQIIGARLGSTVVLSRGQTLIRPMIVCVSLAMTAKLLWGNYGHLLY</sequence>
<evidence type="ECO:0000256" key="1">
    <source>
        <dbReference type="ARBA" id="ARBA00004651"/>
    </source>
</evidence>
<dbReference type="InterPro" id="IPR052017">
    <property type="entry name" value="TSUP"/>
</dbReference>
<evidence type="ECO:0000313" key="10">
    <source>
        <dbReference type="Proteomes" id="UP000027997"/>
    </source>
</evidence>
<feature type="transmembrane region" description="Helical" evidence="8">
    <location>
        <begin position="232"/>
        <end position="250"/>
    </location>
</feature>
<gene>
    <name evidence="9" type="ORF">GV64_09105</name>
</gene>
<feature type="transmembrane region" description="Helical" evidence="8">
    <location>
        <begin position="159"/>
        <end position="179"/>
    </location>
</feature>
<dbReference type="RefSeq" id="WP_020580488.1">
    <property type="nucleotide sequence ID" value="NZ_JOJP01000001.1"/>
</dbReference>
<keyword evidence="5 8" id="KW-0812">Transmembrane</keyword>
<keyword evidence="4 8" id="KW-1003">Cell membrane</keyword>
<reference evidence="9 10" key="1">
    <citation type="submission" date="2014-06" db="EMBL/GenBank/DDBJ databases">
        <title>Whole Genome Sequences of Three Symbiotic Endozoicomonas Bacteria.</title>
        <authorList>
            <person name="Neave M.J."/>
            <person name="Apprill A."/>
            <person name="Voolstra C.R."/>
        </authorList>
    </citation>
    <scope>NUCLEOTIDE SEQUENCE [LARGE SCALE GENOMIC DNA]</scope>
    <source>
        <strain evidence="9 10">DSM 22380</strain>
    </source>
</reference>
<comment type="similarity">
    <text evidence="2 8">Belongs to the 4-toluene sulfonate uptake permease (TSUP) (TC 2.A.102) family.</text>
</comment>